<gene>
    <name evidence="2" type="ORF">P171DRAFT_251632</name>
</gene>
<dbReference type="AlphaFoldDB" id="A0A9P4UEC7"/>
<feature type="signal peptide" evidence="1">
    <location>
        <begin position="1"/>
        <end position="23"/>
    </location>
</feature>
<sequence length="139" mass="15362">MWRFVSCSHQLSLMIVCWIQSSSIFDGAVQVRQGQNFGVGRGPWAVGRGTAPVSRPLQLEVPVHFRAVDPAYGRAGHAIRTRRSRQAECGCAVLRYRARANRPTRCYPASVRGPATASPPRGSAQLYLRGRWVRATLEG</sequence>
<evidence type="ECO:0000313" key="2">
    <source>
        <dbReference type="EMBL" id="KAF2446077.1"/>
    </source>
</evidence>
<evidence type="ECO:0008006" key="4">
    <source>
        <dbReference type="Google" id="ProtNLM"/>
    </source>
</evidence>
<dbReference type="EMBL" id="MU001498">
    <property type="protein sequence ID" value="KAF2446077.1"/>
    <property type="molecule type" value="Genomic_DNA"/>
</dbReference>
<keyword evidence="3" id="KW-1185">Reference proteome</keyword>
<organism evidence="2 3">
    <name type="scientific">Karstenula rhodostoma CBS 690.94</name>
    <dbReference type="NCBI Taxonomy" id="1392251"/>
    <lineage>
        <taxon>Eukaryota</taxon>
        <taxon>Fungi</taxon>
        <taxon>Dikarya</taxon>
        <taxon>Ascomycota</taxon>
        <taxon>Pezizomycotina</taxon>
        <taxon>Dothideomycetes</taxon>
        <taxon>Pleosporomycetidae</taxon>
        <taxon>Pleosporales</taxon>
        <taxon>Massarineae</taxon>
        <taxon>Didymosphaeriaceae</taxon>
        <taxon>Karstenula</taxon>
    </lineage>
</organism>
<evidence type="ECO:0000256" key="1">
    <source>
        <dbReference type="SAM" id="SignalP"/>
    </source>
</evidence>
<reference evidence="2" key="1">
    <citation type="journal article" date="2020" name="Stud. Mycol.">
        <title>101 Dothideomycetes genomes: a test case for predicting lifestyles and emergence of pathogens.</title>
        <authorList>
            <person name="Haridas S."/>
            <person name="Albert R."/>
            <person name="Binder M."/>
            <person name="Bloem J."/>
            <person name="Labutti K."/>
            <person name="Salamov A."/>
            <person name="Andreopoulos B."/>
            <person name="Baker S."/>
            <person name="Barry K."/>
            <person name="Bills G."/>
            <person name="Bluhm B."/>
            <person name="Cannon C."/>
            <person name="Castanera R."/>
            <person name="Culley D."/>
            <person name="Daum C."/>
            <person name="Ezra D."/>
            <person name="Gonzalez J."/>
            <person name="Henrissat B."/>
            <person name="Kuo A."/>
            <person name="Liang C."/>
            <person name="Lipzen A."/>
            <person name="Lutzoni F."/>
            <person name="Magnuson J."/>
            <person name="Mondo S."/>
            <person name="Nolan M."/>
            <person name="Ohm R."/>
            <person name="Pangilinan J."/>
            <person name="Park H.-J."/>
            <person name="Ramirez L."/>
            <person name="Alfaro M."/>
            <person name="Sun H."/>
            <person name="Tritt A."/>
            <person name="Yoshinaga Y."/>
            <person name="Zwiers L.-H."/>
            <person name="Turgeon B."/>
            <person name="Goodwin S."/>
            <person name="Spatafora J."/>
            <person name="Crous P."/>
            <person name="Grigoriev I."/>
        </authorList>
    </citation>
    <scope>NUCLEOTIDE SEQUENCE</scope>
    <source>
        <strain evidence="2">CBS 690.94</strain>
    </source>
</reference>
<proteinExistence type="predicted"/>
<accession>A0A9P4UEC7</accession>
<evidence type="ECO:0000313" key="3">
    <source>
        <dbReference type="Proteomes" id="UP000799764"/>
    </source>
</evidence>
<comment type="caution">
    <text evidence="2">The sequence shown here is derived from an EMBL/GenBank/DDBJ whole genome shotgun (WGS) entry which is preliminary data.</text>
</comment>
<protein>
    <recommendedName>
        <fullName evidence="4">Secreted protein</fullName>
    </recommendedName>
</protein>
<feature type="chain" id="PRO_5040106982" description="Secreted protein" evidence="1">
    <location>
        <begin position="24"/>
        <end position="139"/>
    </location>
</feature>
<name>A0A9P4UEC7_9PLEO</name>
<dbReference type="Proteomes" id="UP000799764">
    <property type="component" value="Unassembled WGS sequence"/>
</dbReference>
<keyword evidence="1" id="KW-0732">Signal</keyword>